<name>A0A1S2W4N1_BIFLN</name>
<dbReference type="Gene3D" id="3.40.50.1820">
    <property type="entry name" value="alpha/beta hydrolase"/>
    <property type="match status" value="2"/>
</dbReference>
<dbReference type="Pfam" id="PF00135">
    <property type="entry name" value="COesterase"/>
    <property type="match status" value="2"/>
</dbReference>
<dbReference type="EC" id="3.1.1.-" evidence="3"/>
<dbReference type="SUPFAM" id="SSF53474">
    <property type="entry name" value="alpha/beta-Hydrolases"/>
    <property type="match status" value="1"/>
</dbReference>
<gene>
    <name evidence="5" type="ORF">BFS26_00695</name>
</gene>
<feature type="domain" description="Carboxylesterase type B" evidence="4">
    <location>
        <begin position="367"/>
        <end position="477"/>
    </location>
</feature>
<dbReference type="PROSITE" id="PS00941">
    <property type="entry name" value="CARBOXYLESTERASE_B_2"/>
    <property type="match status" value="1"/>
</dbReference>
<protein>
    <recommendedName>
        <fullName evidence="3">Carboxylic ester hydrolase</fullName>
        <ecNumber evidence="3">3.1.1.-</ecNumber>
    </recommendedName>
</protein>
<evidence type="ECO:0000256" key="1">
    <source>
        <dbReference type="ARBA" id="ARBA00005964"/>
    </source>
</evidence>
<dbReference type="PANTHER" id="PTHR11559">
    <property type="entry name" value="CARBOXYLESTERASE"/>
    <property type="match status" value="1"/>
</dbReference>
<sequence length="480" mass="53106">MVLRRVCTRYGEIEGMAVEDPVITVFRGVPFAKAPMNELRWRAPQPVEPWDGVLHAHDFAPSAMQPRWDSDDFYGREWQMDPDSPRNEDCLYVNVWTPALHGSGAAQYDERIASQGGLPVMVWIHGGAYQCGSAAEKEFDGSALARLGVVVVSVTYRLNVFGFFTHTDLQHESDGIDVAEPCANFGLLDQRAAIEWVKNNVAVFGGNPEAITIFGQSAGAASVLAQICSPMNENLFQRAIMQSGAGLGMFNRHLRSLNDAQRLGSRFLDFIGVRSVEEARTVPAAELLDAAERFPALNQNHELFEGWPMPINWVPCVDGRFLTDQYGVTLAQGSQQPVDIIVGNTTGEFMETAADGTVIAAGEQGNLELMQAWVQGGSNPPFYYRFDVAMPGDDAGAFHSSDLWFTFNNLGKCWRPFSGWHYELANMMSRYWSNFAATGNPNESFGIADRDVLLPEWTRFEPATQAAMLFGKSVSMQKNC</sequence>
<keyword evidence="2 3" id="KW-0378">Hydrolase</keyword>
<dbReference type="AlphaFoldDB" id="A0A1S2W4N1"/>
<organism evidence="5 6">
    <name type="scientific">Bifidobacterium longum subsp. suis</name>
    <dbReference type="NCBI Taxonomy" id="1695"/>
    <lineage>
        <taxon>Bacteria</taxon>
        <taxon>Bacillati</taxon>
        <taxon>Actinomycetota</taxon>
        <taxon>Actinomycetes</taxon>
        <taxon>Bifidobacteriales</taxon>
        <taxon>Bifidobacteriaceae</taxon>
        <taxon>Bifidobacterium</taxon>
    </lineage>
</organism>
<dbReference type="InterPro" id="IPR019819">
    <property type="entry name" value="Carboxylesterase_B_CS"/>
</dbReference>
<evidence type="ECO:0000259" key="4">
    <source>
        <dbReference type="Pfam" id="PF00135"/>
    </source>
</evidence>
<dbReference type="InterPro" id="IPR002018">
    <property type="entry name" value="CarbesteraseB"/>
</dbReference>
<feature type="domain" description="Carboxylesterase type B" evidence="4">
    <location>
        <begin position="6"/>
        <end position="354"/>
    </location>
</feature>
<dbReference type="Proteomes" id="UP000181801">
    <property type="component" value="Unassembled WGS sequence"/>
</dbReference>
<evidence type="ECO:0000256" key="2">
    <source>
        <dbReference type="ARBA" id="ARBA00022801"/>
    </source>
</evidence>
<evidence type="ECO:0000256" key="3">
    <source>
        <dbReference type="RuleBase" id="RU361235"/>
    </source>
</evidence>
<comment type="similarity">
    <text evidence="1 3">Belongs to the type-B carboxylesterase/lipase family.</text>
</comment>
<evidence type="ECO:0000313" key="5">
    <source>
        <dbReference type="EMBL" id="OIN65436.1"/>
    </source>
</evidence>
<accession>A0A1S2W4N1</accession>
<dbReference type="InterPro" id="IPR050309">
    <property type="entry name" value="Type-B_Carboxylest/Lipase"/>
</dbReference>
<dbReference type="PROSITE" id="PS00122">
    <property type="entry name" value="CARBOXYLESTERASE_B_1"/>
    <property type="match status" value="1"/>
</dbReference>
<dbReference type="InterPro" id="IPR029058">
    <property type="entry name" value="AB_hydrolase_fold"/>
</dbReference>
<dbReference type="EMBL" id="MOAE01000002">
    <property type="protein sequence ID" value="OIN65436.1"/>
    <property type="molecule type" value="Genomic_DNA"/>
</dbReference>
<dbReference type="GO" id="GO:0016787">
    <property type="term" value="F:hydrolase activity"/>
    <property type="evidence" value="ECO:0007669"/>
    <property type="project" value="UniProtKB-KW"/>
</dbReference>
<comment type="caution">
    <text evidence="5">The sequence shown here is derived from an EMBL/GenBank/DDBJ whole genome shotgun (WGS) entry which is preliminary data.</text>
</comment>
<dbReference type="InterPro" id="IPR019826">
    <property type="entry name" value="Carboxylesterase_B_AS"/>
</dbReference>
<evidence type="ECO:0000313" key="6">
    <source>
        <dbReference type="Proteomes" id="UP000181801"/>
    </source>
</evidence>
<dbReference type="RefSeq" id="WP_013141220.1">
    <property type="nucleotide sequence ID" value="NZ_MOAE01000002.1"/>
</dbReference>
<reference evidence="5 6" key="1">
    <citation type="journal article" date="2016" name="BMC Microbiol.">
        <title>Fucosyllactose and L-fucose utilization of infant Bifidobacterium longum and Bifidobacterium kashiwanohense.</title>
        <authorList>
            <person name="Bunesova V."/>
            <person name="Lacroix C."/>
            <person name="Schwab C."/>
        </authorList>
    </citation>
    <scope>NUCLEOTIDE SEQUENCE [LARGE SCALE GENOMIC DNA]</scope>
    <source>
        <strain evidence="5 6">BSM11-5</strain>
    </source>
</reference>
<proteinExistence type="inferred from homology"/>